<evidence type="ECO:0000313" key="1">
    <source>
        <dbReference type="EMBL" id="KKK89972.1"/>
    </source>
</evidence>
<proteinExistence type="predicted"/>
<sequence length="65" mass="7119">MVSTMSNHKTEGTTFLNNGYSPNPPVCPDCGLTGYIEWGKVKLPASPVTSPVSANQIYKLFPYRI</sequence>
<organism evidence="1">
    <name type="scientific">marine sediment metagenome</name>
    <dbReference type="NCBI Taxonomy" id="412755"/>
    <lineage>
        <taxon>unclassified sequences</taxon>
        <taxon>metagenomes</taxon>
        <taxon>ecological metagenomes</taxon>
    </lineage>
</organism>
<dbReference type="AlphaFoldDB" id="A0A0F8Z879"/>
<accession>A0A0F8Z879</accession>
<reference evidence="1" key="1">
    <citation type="journal article" date="2015" name="Nature">
        <title>Complex archaea that bridge the gap between prokaryotes and eukaryotes.</title>
        <authorList>
            <person name="Spang A."/>
            <person name="Saw J.H."/>
            <person name="Jorgensen S.L."/>
            <person name="Zaremba-Niedzwiedzka K."/>
            <person name="Martijn J."/>
            <person name="Lind A.E."/>
            <person name="van Eijk R."/>
            <person name="Schleper C."/>
            <person name="Guy L."/>
            <person name="Ettema T.J."/>
        </authorList>
    </citation>
    <scope>NUCLEOTIDE SEQUENCE</scope>
</reference>
<comment type="caution">
    <text evidence="1">The sequence shown here is derived from an EMBL/GenBank/DDBJ whole genome shotgun (WGS) entry which is preliminary data.</text>
</comment>
<name>A0A0F8Z879_9ZZZZ</name>
<dbReference type="EMBL" id="LAZR01049301">
    <property type="protein sequence ID" value="KKK89972.1"/>
    <property type="molecule type" value="Genomic_DNA"/>
</dbReference>
<feature type="non-terminal residue" evidence="1">
    <location>
        <position position="65"/>
    </location>
</feature>
<gene>
    <name evidence="1" type="ORF">LCGC14_2727730</name>
</gene>
<protein>
    <submittedName>
        <fullName evidence="1">Uncharacterized protein</fullName>
    </submittedName>
</protein>